<dbReference type="PANTHER" id="PTHR12428:SF65">
    <property type="entry name" value="CYTOCHROME C OXIDASE ASSEMBLY PROTEIN COX18, MITOCHONDRIAL"/>
    <property type="match status" value="1"/>
</dbReference>
<feature type="region of interest" description="Disordered" evidence="14">
    <location>
        <begin position="50"/>
        <end position="75"/>
    </location>
</feature>
<comment type="caution">
    <text evidence="17">The sequence shown here is derived from an EMBL/GenBank/DDBJ whole genome shotgun (WGS) entry which is preliminary data.</text>
</comment>
<dbReference type="NCBIfam" id="TIGR03593">
    <property type="entry name" value="yidC_nterm"/>
    <property type="match status" value="1"/>
</dbReference>
<evidence type="ECO:0000256" key="8">
    <source>
        <dbReference type="ARBA" id="ARBA00022989"/>
    </source>
</evidence>
<dbReference type="InterPro" id="IPR038221">
    <property type="entry name" value="YidC_periplasmic_sf"/>
</dbReference>
<name>A0ABS8UEX2_9GAMM</name>
<evidence type="ECO:0000259" key="15">
    <source>
        <dbReference type="Pfam" id="PF02096"/>
    </source>
</evidence>
<keyword evidence="9 13" id="KW-0472">Membrane</keyword>
<evidence type="ECO:0000256" key="7">
    <source>
        <dbReference type="ARBA" id="ARBA00022927"/>
    </source>
</evidence>
<evidence type="ECO:0000256" key="10">
    <source>
        <dbReference type="ARBA" id="ARBA00023186"/>
    </source>
</evidence>
<reference evidence="17" key="2">
    <citation type="journal article" date="2022" name="Syst. Appl. Microbiol.">
        <title>Physiological and genomic characterisation of Luteimonas fraxinea sp. nov., a bacterial species associated with trees tolerant to ash dieback.</title>
        <authorList>
            <person name="Ulrich K."/>
            <person name="Becker R."/>
            <person name="Behrendt U."/>
            <person name="Kube M."/>
            <person name="Schneck V."/>
            <person name="Ulrich A."/>
        </authorList>
    </citation>
    <scope>NUCLEOTIDE SEQUENCE</scope>
    <source>
        <strain evidence="17">A1P009</strain>
    </source>
</reference>
<dbReference type="InterPro" id="IPR028053">
    <property type="entry name" value="Membr_insert_YidC_N"/>
</dbReference>
<comment type="subcellular location">
    <subcellularLocation>
        <location evidence="1">Cell inner membrane</location>
        <topology evidence="1">Multi-pass membrane protein</topology>
    </subcellularLocation>
    <subcellularLocation>
        <location evidence="13">Cell membrane</location>
        <topology evidence="13">Multi-pass membrane protein</topology>
    </subcellularLocation>
</comment>
<keyword evidence="7 13" id="KW-0653">Protein transport</keyword>
<evidence type="ECO:0000256" key="12">
    <source>
        <dbReference type="ARBA" id="ARBA00033342"/>
    </source>
</evidence>
<reference evidence="17" key="1">
    <citation type="submission" date="2021-12" db="EMBL/GenBank/DDBJ databases">
        <authorList>
            <person name="Ulrich A."/>
        </authorList>
    </citation>
    <scope>NUCLEOTIDE SEQUENCE</scope>
    <source>
        <strain evidence="17">A1P009</strain>
    </source>
</reference>
<accession>A0ABS8UEX2</accession>
<feature type="domain" description="Membrane insertase YidC/Oxa/ALB C-terminal" evidence="15">
    <location>
        <begin position="382"/>
        <end position="560"/>
    </location>
</feature>
<evidence type="ECO:0000256" key="11">
    <source>
        <dbReference type="ARBA" id="ARBA00033245"/>
    </source>
</evidence>
<comment type="similarity">
    <text evidence="2 13">Belongs to the OXA1/ALB3/YidC family. Type 1 subfamily.</text>
</comment>
<protein>
    <recommendedName>
        <fullName evidence="3 13">Membrane protein insertase YidC</fullName>
    </recommendedName>
    <alternativeName>
        <fullName evidence="12 13">Foldase YidC</fullName>
    </alternativeName>
    <alternativeName>
        <fullName evidence="11 13">Membrane integrase YidC</fullName>
    </alternativeName>
    <alternativeName>
        <fullName evidence="13">Membrane protein YidC</fullName>
    </alternativeName>
</protein>
<evidence type="ECO:0000313" key="17">
    <source>
        <dbReference type="EMBL" id="MCD9097537.1"/>
    </source>
</evidence>
<keyword evidence="8 13" id="KW-1133">Transmembrane helix</keyword>
<dbReference type="PRINTS" id="PR01900">
    <property type="entry name" value="YIDCPROTEIN"/>
</dbReference>
<evidence type="ECO:0000256" key="3">
    <source>
        <dbReference type="ARBA" id="ARBA00015325"/>
    </source>
</evidence>
<dbReference type="Gene3D" id="2.70.98.90">
    <property type="match status" value="1"/>
</dbReference>
<keyword evidence="4 13" id="KW-0813">Transport</keyword>
<dbReference type="HAMAP" id="MF_01810">
    <property type="entry name" value="YidC_type1"/>
    <property type="match status" value="1"/>
</dbReference>
<dbReference type="PANTHER" id="PTHR12428">
    <property type="entry name" value="OXA1"/>
    <property type="match status" value="1"/>
</dbReference>
<keyword evidence="18" id="KW-1185">Reference proteome</keyword>
<gene>
    <name evidence="13 17" type="primary">yidC</name>
    <name evidence="17" type="ORF">LTT95_11370</name>
</gene>
<keyword evidence="6 13" id="KW-0812">Transmembrane</keyword>
<dbReference type="Proteomes" id="UP001430360">
    <property type="component" value="Unassembled WGS sequence"/>
</dbReference>
<feature type="transmembrane region" description="Helical" evidence="13">
    <location>
        <begin position="382"/>
        <end position="403"/>
    </location>
</feature>
<feature type="domain" description="Membrane insertase YidC N-terminal" evidence="16">
    <location>
        <begin position="88"/>
        <end position="370"/>
    </location>
</feature>
<keyword evidence="5 13" id="KW-1003">Cell membrane</keyword>
<keyword evidence="10 13" id="KW-0143">Chaperone</keyword>
<dbReference type="InterPro" id="IPR028055">
    <property type="entry name" value="YidC/Oxa/ALB_C"/>
</dbReference>
<comment type="subunit">
    <text evidence="13">Interacts with the Sec translocase complex via SecD. Specifically interacts with transmembrane segments of nascent integral membrane proteins during membrane integration.</text>
</comment>
<evidence type="ECO:0000256" key="4">
    <source>
        <dbReference type="ARBA" id="ARBA00022448"/>
    </source>
</evidence>
<dbReference type="InterPro" id="IPR047196">
    <property type="entry name" value="YidC_ALB_C"/>
</dbReference>
<evidence type="ECO:0000256" key="5">
    <source>
        <dbReference type="ARBA" id="ARBA00022475"/>
    </source>
</evidence>
<dbReference type="EMBL" id="JAJQKU010000003">
    <property type="protein sequence ID" value="MCD9097537.1"/>
    <property type="molecule type" value="Genomic_DNA"/>
</dbReference>
<evidence type="ECO:0000256" key="1">
    <source>
        <dbReference type="ARBA" id="ARBA00004429"/>
    </source>
</evidence>
<dbReference type="NCBIfam" id="NF002352">
    <property type="entry name" value="PRK01318.1-3"/>
    <property type="match status" value="1"/>
</dbReference>
<evidence type="ECO:0000256" key="2">
    <source>
        <dbReference type="ARBA" id="ARBA00010527"/>
    </source>
</evidence>
<dbReference type="Pfam" id="PF02096">
    <property type="entry name" value="60KD_IMP"/>
    <property type="match status" value="1"/>
</dbReference>
<dbReference type="RefSeq" id="WP_232136591.1">
    <property type="nucleotide sequence ID" value="NZ_CP089507.1"/>
</dbReference>
<feature type="transmembrane region" description="Helical" evidence="13">
    <location>
        <begin position="488"/>
        <end position="505"/>
    </location>
</feature>
<dbReference type="Pfam" id="PF14849">
    <property type="entry name" value="YidC_periplas"/>
    <property type="match status" value="1"/>
</dbReference>
<feature type="compositionally biased region" description="Low complexity" evidence="14">
    <location>
        <begin position="50"/>
        <end position="65"/>
    </location>
</feature>
<evidence type="ECO:0000256" key="9">
    <source>
        <dbReference type="ARBA" id="ARBA00023136"/>
    </source>
</evidence>
<evidence type="ECO:0000259" key="16">
    <source>
        <dbReference type="Pfam" id="PF14849"/>
    </source>
</evidence>
<evidence type="ECO:0000256" key="13">
    <source>
        <dbReference type="HAMAP-Rule" id="MF_01810"/>
    </source>
</evidence>
<dbReference type="NCBIfam" id="TIGR03592">
    <property type="entry name" value="yidC_oxa1_cterm"/>
    <property type="match status" value="1"/>
</dbReference>
<feature type="transmembrane region" description="Helical" evidence="13">
    <location>
        <begin position="445"/>
        <end position="468"/>
    </location>
</feature>
<evidence type="ECO:0000256" key="6">
    <source>
        <dbReference type="ARBA" id="ARBA00022692"/>
    </source>
</evidence>
<dbReference type="PRINTS" id="PR00701">
    <property type="entry name" value="60KDINNERMP"/>
</dbReference>
<dbReference type="InterPro" id="IPR001708">
    <property type="entry name" value="YidC/ALB3/OXA1/COX18"/>
</dbReference>
<evidence type="ECO:0000256" key="14">
    <source>
        <dbReference type="SAM" id="MobiDB-lite"/>
    </source>
</evidence>
<dbReference type="InterPro" id="IPR019998">
    <property type="entry name" value="Membr_insert_YidC"/>
</dbReference>
<evidence type="ECO:0000313" key="18">
    <source>
        <dbReference type="Proteomes" id="UP001430360"/>
    </source>
</evidence>
<sequence>MNQIRTFLVLAWLMVAVLLWMEWGKEKTAAATQPQTSAVQASPSVTVPGAAAGSAAVPTAPTDAAPVPPAPGAAPVSAAAAPAARQVVAQTDVLRVVLDAGNVIEADLLAYPQTREDGAPPVRMFDTDPLHYYAAQTGWVSSSNAAPSHEGQFVPEGTATSAVLAQGENTVIVPFVWTGADGVTIRRSFVLTRGDYAIEVRDEIVNTGTAAWQGFPYRQLIRTAPAVKRGMTNPESYSLTGATWFGSDIGYSRRQLGDFESDGPLNAKDSQIWIAMVQHHFFSAWIPRPDDTGTISMQIDRSTGAPRYLIREFGAPIAVAAGQQASTTARLWVGPKQVDLIQAQGVRGLDRVVDYSRFSIFAMLGEGLFWVLAKLHGLIGNWGWSIIGLVLLVKLALYPLSVAQYKSMAKMRKFQPRIAQLKERYGDDKQKFQQAMMELYKKEKINPIGGCLPVLLQMPVFFALYWVLLESVELRHTPWMLWIQDLTARDPYFILPVLNIAIMWATQKLTPMVGMDPMQAKIMQFMPLVFGAIMIFFPSGLVLYWVTNGGLGLLQQWWMIRRYSEAPAKA</sequence>
<dbReference type="CDD" id="cd19961">
    <property type="entry name" value="EcYidC-like_peri"/>
    <property type="match status" value="1"/>
</dbReference>
<organism evidence="17 18">
    <name type="scientific">Luteimonas fraxinea</name>
    <dbReference type="NCBI Taxonomy" id="2901869"/>
    <lineage>
        <taxon>Bacteria</taxon>
        <taxon>Pseudomonadati</taxon>
        <taxon>Pseudomonadota</taxon>
        <taxon>Gammaproteobacteria</taxon>
        <taxon>Lysobacterales</taxon>
        <taxon>Lysobacteraceae</taxon>
        <taxon>Luteimonas</taxon>
    </lineage>
</organism>
<proteinExistence type="inferred from homology"/>
<feature type="transmembrane region" description="Helical" evidence="13">
    <location>
        <begin position="525"/>
        <end position="546"/>
    </location>
</feature>
<comment type="function">
    <text evidence="13">Required for the insertion and/or proper folding and/or complex formation of integral membrane proteins into the membrane. Involved in integration of membrane proteins that insert both dependently and independently of the Sec translocase complex, as well as at least some lipoproteins. Aids folding of multispanning membrane proteins.</text>
</comment>
<dbReference type="CDD" id="cd20070">
    <property type="entry name" value="5TM_YidC_Alb3"/>
    <property type="match status" value="1"/>
</dbReference>